<keyword evidence="3" id="KW-0443">Lipid metabolism</keyword>
<dbReference type="EMBL" id="BLJN01000001">
    <property type="protein sequence ID" value="GFE78705.1"/>
    <property type="molecule type" value="Genomic_DNA"/>
</dbReference>
<dbReference type="Gene3D" id="1.10.1200.10">
    <property type="entry name" value="ACP-like"/>
    <property type="match status" value="1"/>
</dbReference>
<comment type="pathway">
    <text evidence="3">Lipid metabolism; fatty acid biosynthesis.</text>
</comment>
<dbReference type="Pfam" id="PF00550">
    <property type="entry name" value="PP-binding"/>
    <property type="match status" value="1"/>
</dbReference>
<evidence type="ECO:0000313" key="5">
    <source>
        <dbReference type="EMBL" id="GFE78705.1"/>
    </source>
</evidence>
<name>A0A829Y6T5_9GAMM</name>
<accession>A0A829Y6T5</accession>
<dbReference type="InterPro" id="IPR003231">
    <property type="entry name" value="ACP"/>
</dbReference>
<organism evidence="5 6">
    <name type="scientific">Steroidobacter agaridevorans</name>
    <dbReference type="NCBI Taxonomy" id="2695856"/>
    <lineage>
        <taxon>Bacteria</taxon>
        <taxon>Pseudomonadati</taxon>
        <taxon>Pseudomonadota</taxon>
        <taxon>Gammaproteobacteria</taxon>
        <taxon>Steroidobacterales</taxon>
        <taxon>Steroidobacteraceae</taxon>
        <taxon>Steroidobacter</taxon>
    </lineage>
</organism>
<reference evidence="6" key="1">
    <citation type="submission" date="2020-01" db="EMBL/GenBank/DDBJ databases">
        <title>'Steroidobacter agaridevorans' sp. nov., agar-degrading bacteria isolated from rhizosphere soils.</title>
        <authorList>
            <person name="Ikenaga M."/>
            <person name="Kataoka M."/>
            <person name="Murouchi A."/>
            <person name="Katsuragi S."/>
            <person name="Sakai M."/>
        </authorList>
    </citation>
    <scope>NUCLEOTIDE SEQUENCE [LARGE SCALE GENOMIC DNA]</scope>
    <source>
        <strain evidence="6">YU21-B</strain>
    </source>
</reference>
<keyword evidence="6" id="KW-1185">Reference proteome</keyword>
<dbReference type="GO" id="GO:0000036">
    <property type="term" value="F:acyl carrier activity"/>
    <property type="evidence" value="ECO:0007669"/>
    <property type="project" value="UniProtKB-UniRule"/>
</dbReference>
<keyword evidence="1 3" id="KW-0596">Phosphopantetheine</keyword>
<comment type="similarity">
    <text evidence="3">Belongs to the acyl carrier protein (ACP) family.</text>
</comment>
<keyword evidence="3" id="KW-0963">Cytoplasm</keyword>
<dbReference type="Proteomes" id="UP000445000">
    <property type="component" value="Unassembled WGS sequence"/>
</dbReference>
<keyword evidence="3" id="KW-0276">Fatty acid metabolism</keyword>
<dbReference type="HAMAP" id="MF_01217">
    <property type="entry name" value="Acyl_carrier"/>
    <property type="match status" value="1"/>
</dbReference>
<dbReference type="RefSeq" id="WP_129641212.1">
    <property type="nucleotide sequence ID" value="NZ_BLJN01000001.1"/>
</dbReference>
<comment type="PTM">
    <text evidence="3">4'-phosphopantetheine is transferred from CoA to a specific serine of apo-ACP by AcpS. This modification is essential for activity because fatty acids are bound in thioester linkage to the sulfhydryl of the prosthetic group.</text>
</comment>
<proteinExistence type="inferred from homology"/>
<dbReference type="InterPro" id="IPR009081">
    <property type="entry name" value="PP-bd_ACP"/>
</dbReference>
<dbReference type="NCBIfam" id="NF003757">
    <property type="entry name" value="PRK05350.1"/>
    <property type="match status" value="1"/>
</dbReference>
<keyword evidence="3" id="KW-0275">Fatty acid biosynthesis</keyword>
<keyword evidence="2 3" id="KW-0597">Phosphoprotein</keyword>
<dbReference type="InterPro" id="IPR036736">
    <property type="entry name" value="ACP-like_sf"/>
</dbReference>
<protein>
    <recommendedName>
        <fullName evidence="3">Acyl carrier protein</fullName>
        <shortName evidence="3">ACP</shortName>
    </recommendedName>
</protein>
<comment type="function">
    <text evidence="3">Carrier of the growing fatty acid chain in fatty acid biosynthesis.</text>
</comment>
<feature type="modified residue" description="O-(pantetheine 4'-phosphoryl)serine" evidence="3">
    <location>
        <position position="40"/>
    </location>
</feature>
<dbReference type="PROSITE" id="PS50075">
    <property type="entry name" value="CARRIER"/>
    <property type="match status" value="1"/>
</dbReference>
<comment type="caution">
    <text evidence="5">The sequence shown here is derived from an EMBL/GenBank/DDBJ whole genome shotgun (WGS) entry which is preliminary data.</text>
</comment>
<evidence type="ECO:0000313" key="6">
    <source>
        <dbReference type="Proteomes" id="UP000445000"/>
    </source>
</evidence>
<dbReference type="AlphaFoldDB" id="A0A829Y6T5"/>
<dbReference type="GO" id="GO:0005737">
    <property type="term" value="C:cytoplasm"/>
    <property type="evidence" value="ECO:0007669"/>
    <property type="project" value="UniProtKB-SubCell"/>
</dbReference>
<evidence type="ECO:0000256" key="2">
    <source>
        <dbReference type="ARBA" id="ARBA00022553"/>
    </source>
</evidence>
<feature type="domain" description="Carrier" evidence="4">
    <location>
        <begin position="5"/>
        <end position="80"/>
    </location>
</feature>
<evidence type="ECO:0000256" key="3">
    <source>
        <dbReference type="HAMAP-Rule" id="MF_01217"/>
    </source>
</evidence>
<dbReference type="UniPathway" id="UPA00094"/>
<sequence>MQSQDQILERIRQTLVELFELDSARITPEARLYEDLEIDSIDVVDLMDEVQKHTGRKVTPEDFRSVRTVNDLAMVVQRLLHA</sequence>
<keyword evidence="3" id="KW-0444">Lipid biosynthesis</keyword>
<evidence type="ECO:0000256" key="1">
    <source>
        <dbReference type="ARBA" id="ARBA00022450"/>
    </source>
</evidence>
<dbReference type="SUPFAM" id="SSF47336">
    <property type="entry name" value="ACP-like"/>
    <property type="match status" value="1"/>
</dbReference>
<evidence type="ECO:0000259" key="4">
    <source>
        <dbReference type="PROSITE" id="PS50075"/>
    </source>
</evidence>
<gene>
    <name evidence="5" type="primary">acpP_1</name>
    <name evidence="3" type="synonym">acpP</name>
    <name evidence="5" type="ORF">GCM10011487_07050</name>
</gene>
<comment type="subcellular location">
    <subcellularLocation>
        <location evidence="3">Cytoplasm</location>
    </subcellularLocation>
</comment>